<dbReference type="PANTHER" id="PTHR42697:SF1">
    <property type="entry name" value="ENDONUCLEASE 8"/>
    <property type="match status" value="1"/>
</dbReference>
<keyword evidence="5 14" id="KW-0863">Zinc-finger</keyword>
<dbReference type="SMART" id="SM00898">
    <property type="entry name" value="Fapy_DNA_glyco"/>
    <property type="match status" value="1"/>
</dbReference>
<evidence type="ECO:0000256" key="10">
    <source>
        <dbReference type="ARBA" id="ARBA00023239"/>
    </source>
</evidence>
<evidence type="ECO:0000256" key="5">
    <source>
        <dbReference type="ARBA" id="ARBA00022771"/>
    </source>
</evidence>
<feature type="domain" description="Formamidopyrimidine-DNA glycosylase catalytic" evidence="16">
    <location>
        <begin position="14"/>
        <end position="142"/>
    </location>
</feature>
<dbReference type="InterPro" id="IPR044090">
    <property type="entry name" value="Nei2_N"/>
</dbReference>
<dbReference type="PROSITE" id="PS01242">
    <property type="entry name" value="ZF_FPG_1"/>
    <property type="match status" value="1"/>
</dbReference>
<evidence type="ECO:0000256" key="7">
    <source>
        <dbReference type="ARBA" id="ARBA00022833"/>
    </source>
</evidence>
<evidence type="ECO:0000256" key="12">
    <source>
        <dbReference type="ARBA" id="ARBA00023295"/>
    </source>
</evidence>
<keyword evidence="10" id="KW-0456">Lyase</keyword>
<dbReference type="EMBL" id="BAAANS010000105">
    <property type="protein sequence ID" value="GAA2124899.1"/>
    <property type="molecule type" value="Genomic_DNA"/>
</dbReference>
<feature type="domain" description="FPG-type" evidence="15">
    <location>
        <begin position="234"/>
        <end position="269"/>
    </location>
</feature>
<evidence type="ECO:0000256" key="13">
    <source>
        <dbReference type="ARBA" id="ARBA00044632"/>
    </source>
</evidence>
<evidence type="ECO:0000259" key="15">
    <source>
        <dbReference type="PROSITE" id="PS51066"/>
    </source>
</evidence>
<dbReference type="SUPFAM" id="SSF81624">
    <property type="entry name" value="N-terminal domain of MutM-like DNA repair proteins"/>
    <property type="match status" value="1"/>
</dbReference>
<keyword evidence="4" id="KW-0227">DNA damage</keyword>
<dbReference type="Gene3D" id="1.10.8.50">
    <property type="match status" value="1"/>
</dbReference>
<accession>A0ABP5K4M6</accession>
<keyword evidence="18" id="KW-1185">Reference proteome</keyword>
<evidence type="ECO:0000256" key="11">
    <source>
        <dbReference type="ARBA" id="ARBA00023268"/>
    </source>
</evidence>
<gene>
    <name evidence="17" type="ORF">GCM10009759_76790</name>
</gene>
<dbReference type="InterPro" id="IPR015886">
    <property type="entry name" value="H2TH_FPG"/>
</dbReference>
<dbReference type="PROSITE" id="PS51068">
    <property type="entry name" value="FPG_CAT"/>
    <property type="match status" value="1"/>
</dbReference>
<dbReference type="InterPro" id="IPR035937">
    <property type="entry name" value="FPG_N"/>
</dbReference>
<keyword evidence="11" id="KW-0511">Multifunctional enzyme</keyword>
<evidence type="ECO:0000313" key="18">
    <source>
        <dbReference type="Proteomes" id="UP001500897"/>
    </source>
</evidence>
<organism evidence="17 18">
    <name type="scientific">Kitasatospora saccharophila</name>
    <dbReference type="NCBI Taxonomy" id="407973"/>
    <lineage>
        <taxon>Bacteria</taxon>
        <taxon>Bacillati</taxon>
        <taxon>Actinomycetota</taxon>
        <taxon>Actinomycetes</taxon>
        <taxon>Kitasatosporales</taxon>
        <taxon>Streptomycetaceae</taxon>
        <taxon>Kitasatospora</taxon>
    </lineage>
</organism>
<dbReference type="PANTHER" id="PTHR42697">
    <property type="entry name" value="ENDONUCLEASE 8"/>
    <property type="match status" value="1"/>
</dbReference>
<evidence type="ECO:0000256" key="1">
    <source>
        <dbReference type="ARBA" id="ARBA00009409"/>
    </source>
</evidence>
<comment type="similarity">
    <text evidence="1">Belongs to the FPG family.</text>
</comment>
<evidence type="ECO:0000256" key="2">
    <source>
        <dbReference type="ARBA" id="ARBA00012720"/>
    </source>
</evidence>
<dbReference type="InterPro" id="IPR000214">
    <property type="entry name" value="Znf_DNA_glyclase/AP_lyase"/>
</dbReference>
<dbReference type="SUPFAM" id="SSF46946">
    <property type="entry name" value="S13-like H2TH domain"/>
    <property type="match status" value="1"/>
</dbReference>
<keyword evidence="9" id="KW-0234">DNA repair</keyword>
<sequence>MAPSVAGGMMEGVPEGDSIYLVATQLNQALAGHPLTVSDFRVPAHATADLRGRRVLETAPRGKHLLTRFEGGVTLHTHLRMDGRWRTFRPGERWHGGPAFQVRAVLGTEHGTAVGYRLPVVQLLRTAEEGRVVGHLGPDLLGPDWDEAEARRRLLADPRRPVSEALLDQRTLAGIGNVYANELPFLAGVTPWLPVGELPDPDGLLHGARQLLDANKLRPGHVTTGDPRPGHQHWVYGRGRRSCLRCGTPIRSARHDRDRVAYWCPRCQRGPAPGA</sequence>
<keyword evidence="12" id="KW-0326">Glycosidase</keyword>
<dbReference type="Pfam" id="PF01149">
    <property type="entry name" value="Fapy_DNA_glyco"/>
    <property type="match status" value="1"/>
</dbReference>
<name>A0ABP5K4M6_9ACTN</name>
<dbReference type="Gene3D" id="3.20.190.10">
    <property type="entry name" value="MutM-like, N-terminal"/>
    <property type="match status" value="1"/>
</dbReference>
<proteinExistence type="inferred from homology"/>
<dbReference type="InterPro" id="IPR010979">
    <property type="entry name" value="Ribosomal_uS13-like_H2TH"/>
</dbReference>
<keyword evidence="6" id="KW-0378">Hydrolase</keyword>
<dbReference type="InterPro" id="IPR015887">
    <property type="entry name" value="DNA_glyclase_Znf_dom_DNA_BS"/>
</dbReference>
<comment type="caution">
    <text evidence="17">The sequence shown here is derived from an EMBL/GenBank/DDBJ whole genome shotgun (WGS) entry which is preliminary data.</text>
</comment>
<dbReference type="Pfam" id="PF06831">
    <property type="entry name" value="H2TH"/>
    <property type="match status" value="1"/>
</dbReference>
<dbReference type="SUPFAM" id="SSF57716">
    <property type="entry name" value="Glucocorticoid receptor-like (DNA-binding domain)"/>
    <property type="match status" value="1"/>
</dbReference>
<dbReference type="InterPro" id="IPR012319">
    <property type="entry name" value="FPG_cat"/>
</dbReference>
<dbReference type="PROSITE" id="PS51066">
    <property type="entry name" value="ZF_FPG_2"/>
    <property type="match status" value="1"/>
</dbReference>
<evidence type="ECO:0000256" key="14">
    <source>
        <dbReference type="PROSITE-ProRule" id="PRU00391"/>
    </source>
</evidence>
<comment type="catalytic activity">
    <reaction evidence="13">
        <text>2'-deoxyribonucleotide-(2'-deoxyribose 5'-phosphate)-2'-deoxyribonucleotide-DNA = a 3'-end 2'-deoxyribonucleotide-(2,3-dehydro-2,3-deoxyribose 5'-phosphate)-DNA + a 5'-end 5'-phospho-2'-deoxyribonucleoside-DNA + H(+)</text>
        <dbReference type="Rhea" id="RHEA:66592"/>
        <dbReference type="Rhea" id="RHEA-COMP:13180"/>
        <dbReference type="Rhea" id="RHEA-COMP:16897"/>
        <dbReference type="Rhea" id="RHEA-COMP:17067"/>
        <dbReference type="ChEBI" id="CHEBI:15378"/>
        <dbReference type="ChEBI" id="CHEBI:136412"/>
        <dbReference type="ChEBI" id="CHEBI:157695"/>
        <dbReference type="ChEBI" id="CHEBI:167181"/>
        <dbReference type="EC" id="4.2.99.18"/>
    </reaction>
</comment>
<dbReference type="EC" id="4.2.99.18" evidence="2"/>
<keyword evidence="7" id="KW-0862">Zinc</keyword>
<dbReference type="Proteomes" id="UP001500897">
    <property type="component" value="Unassembled WGS sequence"/>
</dbReference>
<protein>
    <recommendedName>
        <fullName evidence="2">DNA-(apurinic or apyrimidinic site) lyase</fullName>
        <ecNumber evidence="2">4.2.99.18</ecNumber>
    </recommendedName>
</protein>
<dbReference type="SMART" id="SM01232">
    <property type="entry name" value="H2TH"/>
    <property type="match status" value="1"/>
</dbReference>
<reference evidence="18" key="1">
    <citation type="journal article" date="2019" name="Int. J. Syst. Evol. Microbiol.">
        <title>The Global Catalogue of Microorganisms (GCM) 10K type strain sequencing project: providing services to taxonomists for standard genome sequencing and annotation.</title>
        <authorList>
            <consortium name="The Broad Institute Genomics Platform"/>
            <consortium name="The Broad Institute Genome Sequencing Center for Infectious Disease"/>
            <person name="Wu L."/>
            <person name="Ma J."/>
        </authorList>
    </citation>
    <scope>NUCLEOTIDE SEQUENCE [LARGE SCALE GENOMIC DNA]</scope>
    <source>
        <strain evidence="18">JCM 14559</strain>
    </source>
</reference>
<evidence type="ECO:0000256" key="3">
    <source>
        <dbReference type="ARBA" id="ARBA00022723"/>
    </source>
</evidence>
<dbReference type="CDD" id="cd08971">
    <property type="entry name" value="AcNei2_N"/>
    <property type="match status" value="1"/>
</dbReference>
<evidence type="ECO:0000313" key="17">
    <source>
        <dbReference type="EMBL" id="GAA2124899.1"/>
    </source>
</evidence>
<evidence type="ECO:0000256" key="8">
    <source>
        <dbReference type="ARBA" id="ARBA00023125"/>
    </source>
</evidence>
<keyword evidence="8" id="KW-0238">DNA-binding</keyword>
<evidence type="ECO:0000256" key="6">
    <source>
        <dbReference type="ARBA" id="ARBA00022801"/>
    </source>
</evidence>
<keyword evidence="3" id="KW-0479">Metal-binding</keyword>
<evidence type="ECO:0000256" key="9">
    <source>
        <dbReference type="ARBA" id="ARBA00023204"/>
    </source>
</evidence>
<evidence type="ECO:0000259" key="16">
    <source>
        <dbReference type="PROSITE" id="PS51068"/>
    </source>
</evidence>
<evidence type="ECO:0000256" key="4">
    <source>
        <dbReference type="ARBA" id="ARBA00022763"/>
    </source>
</evidence>